<keyword evidence="7 11" id="KW-0472">Membrane</keyword>
<dbReference type="PANTHER" id="PTHR28259:SF1">
    <property type="entry name" value="FLUORIDE EXPORT PROTEIN 1-RELATED"/>
    <property type="match status" value="1"/>
</dbReference>
<dbReference type="GO" id="GO:0140114">
    <property type="term" value="P:cellular detoxification of fluoride"/>
    <property type="evidence" value="ECO:0007669"/>
    <property type="project" value="UniProtKB-UniRule"/>
</dbReference>
<feature type="transmembrane region" description="Helical" evidence="11">
    <location>
        <begin position="67"/>
        <end position="85"/>
    </location>
</feature>
<dbReference type="Pfam" id="PF02537">
    <property type="entry name" value="CRCB"/>
    <property type="match status" value="1"/>
</dbReference>
<protein>
    <recommendedName>
        <fullName evidence="11">Fluoride-specific ion channel FluC</fullName>
    </recommendedName>
</protein>
<evidence type="ECO:0000256" key="1">
    <source>
        <dbReference type="ARBA" id="ARBA00004651"/>
    </source>
</evidence>
<evidence type="ECO:0000256" key="10">
    <source>
        <dbReference type="ARBA" id="ARBA00035585"/>
    </source>
</evidence>
<feature type="transmembrane region" description="Helical" evidence="11">
    <location>
        <begin position="33"/>
        <end position="55"/>
    </location>
</feature>
<keyword evidence="6 11" id="KW-0406">Ion transport</keyword>
<dbReference type="PANTHER" id="PTHR28259">
    <property type="entry name" value="FLUORIDE EXPORT PROTEIN 1-RELATED"/>
    <property type="match status" value="1"/>
</dbReference>
<comment type="catalytic activity">
    <reaction evidence="10">
        <text>fluoride(in) = fluoride(out)</text>
        <dbReference type="Rhea" id="RHEA:76159"/>
        <dbReference type="ChEBI" id="CHEBI:17051"/>
    </reaction>
    <physiologicalReaction direction="left-to-right" evidence="10">
        <dbReference type="Rhea" id="RHEA:76160"/>
    </physiologicalReaction>
</comment>
<accession>A0A239CGW6</accession>
<comment type="subcellular location">
    <subcellularLocation>
        <location evidence="1 11">Cell membrane</location>
        <topology evidence="1 11">Multi-pass membrane protein</topology>
    </subcellularLocation>
</comment>
<keyword evidence="11" id="KW-0915">Sodium</keyword>
<evidence type="ECO:0000256" key="7">
    <source>
        <dbReference type="ARBA" id="ARBA00023136"/>
    </source>
</evidence>
<dbReference type="EMBL" id="FZOC01000008">
    <property type="protein sequence ID" value="SNS19112.1"/>
    <property type="molecule type" value="Genomic_DNA"/>
</dbReference>
<evidence type="ECO:0000256" key="4">
    <source>
        <dbReference type="ARBA" id="ARBA00022692"/>
    </source>
</evidence>
<evidence type="ECO:0000256" key="3">
    <source>
        <dbReference type="ARBA" id="ARBA00022519"/>
    </source>
</evidence>
<proteinExistence type="inferred from homology"/>
<dbReference type="OrthoDB" id="9806299at2"/>
<evidence type="ECO:0000313" key="13">
    <source>
        <dbReference type="Proteomes" id="UP000198324"/>
    </source>
</evidence>
<keyword evidence="2 11" id="KW-1003">Cell membrane</keyword>
<evidence type="ECO:0000256" key="9">
    <source>
        <dbReference type="ARBA" id="ARBA00035120"/>
    </source>
</evidence>
<dbReference type="GO" id="GO:0062054">
    <property type="term" value="F:fluoride channel activity"/>
    <property type="evidence" value="ECO:0007669"/>
    <property type="project" value="UniProtKB-UniRule"/>
</dbReference>
<dbReference type="GO" id="GO:0046872">
    <property type="term" value="F:metal ion binding"/>
    <property type="evidence" value="ECO:0007669"/>
    <property type="project" value="UniProtKB-KW"/>
</dbReference>
<gene>
    <name evidence="11" type="primary">fluC</name>
    <name evidence="11" type="synonym">crcB</name>
    <name evidence="12" type="ORF">SAMN04488503_3109</name>
</gene>
<keyword evidence="11" id="KW-0479">Metal-binding</keyword>
<feature type="transmembrane region" description="Helical" evidence="11">
    <location>
        <begin position="97"/>
        <end position="120"/>
    </location>
</feature>
<dbReference type="GO" id="GO:0005886">
    <property type="term" value="C:plasma membrane"/>
    <property type="evidence" value="ECO:0007669"/>
    <property type="project" value="UniProtKB-SubCell"/>
</dbReference>
<evidence type="ECO:0000256" key="2">
    <source>
        <dbReference type="ARBA" id="ARBA00022475"/>
    </source>
</evidence>
<evidence type="ECO:0000256" key="8">
    <source>
        <dbReference type="ARBA" id="ARBA00023303"/>
    </source>
</evidence>
<dbReference type="RefSeq" id="WP_089275299.1">
    <property type="nucleotide sequence ID" value="NZ_FZOC01000008.1"/>
</dbReference>
<keyword evidence="3" id="KW-0997">Cell inner membrane</keyword>
<keyword evidence="11" id="KW-0813">Transport</keyword>
<feature type="binding site" evidence="11">
    <location>
        <position position="78"/>
    </location>
    <ligand>
        <name>Na(+)</name>
        <dbReference type="ChEBI" id="CHEBI:29101"/>
        <note>structural</note>
    </ligand>
</feature>
<keyword evidence="13" id="KW-1185">Reference proteome</keyword>
<evidence type="ECO:0000256" key="6">
    <source>
        <dbReference type="ARBA" id="ARBA00023065"/>
    </source>
</evidence>
<evidence type="ECO:0000256" key="11">
    <source>
        <dbReference type="HAMAP-Rule" id="MF_00454"/>
    </source>
</evidence>
<comment type="similarity">
    <text evidence="9 11">Belongs to the fluoride channel Fluc/FEX (TC 1.A.43) family.</text>
</comment>
<dbReference type="Proteomes" id="UP000198324">
    <property type="component" value="Unassembled WGS sequence"/>
</dbReference>
<keyword evidence="5 11" id="KW-1133">Transmembrane helix</keyword>
<dbReference type="InterPro" id="IPR003691">
    <property type="entry name" value="FluC"/>
</dbReference>
<keyword evidence="4 11" id="KW-0812">Transmembrane</keyword>
<evidence type="ECO:0000256" key="5">
    <source>
        <dbReference type="ARBA" id="ARBA00022989"/>
    </source>
</evidence>
<keyword evidence="8 11" id="KW-0407">Ion channel</keyword>
<comment type="function">
    <text evidence="11">Fluoride-specific ion channel. Important for reducing fluoride concentration in the cell, thus reducing its toxicity.</text>
</comment>
<name>A0A239CGW6_9BACT</name>
<comment type="activity regulation">
    <text evidence="11">Na(+) is not transported, but it plays an essential structural role and its presence is essential for fluoride channel function.</text>
</comment>
<reference evidence="12 13" key="1">
    <citation type="submission" date="2017-06" db="EMBL/GenBank/DDBJ databases">
        <authorList>
            <person name="Kim H.J."/>
            <person name="Triplett B.A."/>
        </authorList>
    </citation>
    <scope>NUCLEOTIDE SEQUENCE [LARGE SCALE GENOMIC DNA]</scope>
    <source>
        <strain evidence="12 13">DSM 13116</strain>
    </source>
</reference>
<evidence type="ECO:0000313" key="12">
    <source>
        <dbReference type="EMBL" id="SNS19112.1"/>
    </source>
</evidence>
<dbReference type="NCBIfam" id="TIGR00494">
    <property type="entry name" value="crcB"/>
    <property type="match status" value="1"/>
</dbReference>
<dbReference type="AlphaFoldDB" id="A0A239CGW6"/>
<dbReference type="HAMAP" id="MF_00454">
    <property type="entry name" value="FluC"/>
    <property type="match status" value="1"/>
</dbReference>
<organism evidence="12 13">
    <name type="scientific">Humidesulfovibrio mexicanus</name>
    <dbReference type="NCBI Taxonomy" id="147047"/>
    <lineage>
        <taxon>Bacteria</taxon>
        <taxon>Pseudomonadati</taxon>
        <taxon>Thermodesulfobacteriota</taxon>
        <taxon>Desulfovibrionia</taxon>
        <taxon>Desulfovibrionales</taxon>
        <taxon>Desulfovibrionaceae</taxon>
        <taxon>Humidesulfovibrio</taxon>
    </lineage>
</organism>
<sequence length="124" mass="13213">MQKILLLAVAGTLGTLARYWLSGAVYGVMGRDFPWGTAAVNLLGCLLFGLAWVMADERQVIGGEARVVILVGFMGAFTTFSSLVFETSELMRSAQWARAALNLVGQNILGFVAFAIGAVIGRVI</sequence>
<feature type="binding site" evidence="11">
    <location>
        <position position="75"/>
    </location>
    <ligand>
        <name>Na(+)</name>
        <dbReference type="ChEBI" id="CHEBI:29101"/>
        <note>structural</note>
    </ligand>
</feature>